<evidence type="ECO:0000313" key="8">
    <source>
        <dbReference type="EMBL" id="JAC42674.1"/>
    </source>
</evidence>
<evidence type="ECO:0000259" key="7">
    <source>
        <dbReference type="Pfam" id="PF08240"/>
    </source>
</evidence>
<dbReference type="SUPFAM" id="SSF51735">
    <property type="entry name" value="NAD(P)-binding Rossmann-fold domains"/>
    <property type="match status" value="1"/>
</dbReference>
<dbReference type="GO" id="GO:0006062">
    <property type="term" value="P:sorbitol catabolic process"/>
    <property type="evidence" value="ECO:0007669"/>
    <property type="project" value="TreeGrafter"/>
</dbReference>
<evidence type="ECO:0000256" key="4">
    <source>
        <dbReference type="ARBA" id="ARBA00022833"/>
    </source>
</evidence>
<accession>A0A034VJL0</accession>
<keyword evidence="6" id="KW-0175">Coiled coil</keyword>
<protein>
    <submittedName>
        <fullName evidence="8">L-idonate 5-dehydrogenase</fullName>
    </submittedName>
</protein>
<evidence type="ECO:0000256" key="6">
    <source>
        <dbReference type="SAM" id="Coils"/>
    </source>
</evidence>
<name>A0A034VJL0_BACDO</name>
<keyword evidence="5" id="KW-0560">Oxidoreductase</keyword>
<evidence type="ECO:0000256" key="1">
    <source>
        <dbReference type="ARBA" id="ARBA00001947"/>
    </source>
</evidence>
<evidence type="ECO:0000256" key="3">
    <source>
        <dbReference type="ARBA" id="ARBA00022723"/>
    </source>
</evidence>
<dbReference type="OrthoDB" id="3941538at2759"/>
<gene>
    <name evidence="8" type="primary">IDND</name>
</gene>
<dbReference type="InterPro" id="IPR036291">
    <property type="entry name" value="NAD(P)-bd_dom_sf"/>
</dbReference>
<feature type="domain" description="Alcohol dehydrogenase-like N-terminal" evidence="7">
    <location>
        <begin position="104"/>
        <end position="205"/>
    </location>
</feature>
<dbReference type="PANTHER" id="PTHR43161">
    <property type="entry name" value="SORBITOL DEHYDROGENASE"/>
    <property type="match status" value="1"/>
</dbReference>
<evidence type="ECO:0000256" key="5">
    <source>
        <dbReference type="ARBA" id="ARBA00023002"/>
    </source>
</evidence>
<dbReference type="PANTHER" id="PTHR43161:SF9">
    <property type="entry name" value="SORBITOL DEHYDROGENASE"/>
    <property type="match status" value="1"/>
</dbReference>
<keyword evidence="3" id="KW-0479">Metal-binding</keyword>
<organism evidence="8">
    <name type="scientific">Bactrocera dorsalis</name>
    <name type="common">Oriental fruit fly</name>
    <name type="synonym">Dacus dorsalis</name>
    <dbReference type="NCBI Taxonomy" id="27457"/>
    <lineage>
        <taxon>Eukaryota</taxon>
        <taxon>Metazoa</taxon>
        <taxon>Ecdysozoa</taxon>
        <taxon>Arthropoda</taxon>
        <taxon>Hexapoda</taxon>
        <taxon>Insecta</taxon>
        <taxon>Pterygota</taxon>
        <taxon>Neoptera</taxon>
        <taxon>Endopterygota</taxon>
        <taxon>Diptera</taxon>
        <taxon>Brachycera</taxon>
        <taxon>Muscomorpha</taxon>
        <taxon>Tephritoidea</taxon>
        <taxon>Tephritidae</taxon>
        <taxon>Bactrocera</taxon>
        <taxon>Bactrocera</taxon>
    </lineage>
</organism>
<dbReference type="AlphaFoldDB" id="A0A034VJL0"/>
<comment type="cofactor">
    <cofactor evidence="1">
        <name>Zn(2+)</name>
        <dbReference type="ChEBI" id="CHEBI:29105"/>
    </cofactor>
</comment>
<dbReference type="EMBL" id="GAKP01016278">
    <property type="protein sequence ID" value="JAC42674.1"/>
    <property type="molecule type" value="Transcribed_RNA"/>
</dbReference>
<dbReference type="GO" id="GO:0003939">
    <property type="term" value="F:L-iditol 2-dehydrogenase (NAD+) activity"/>
    <property type="evidence" value="ECO:0007669"/>
    <property type="project" value="TreeGrafter"/>
</dbReference>
<dbReference type="Gene3D" id="3.40.50.720">
    <property type="entry name" value="NAD(P)-binding Rossmann-like Domain"/>
    <property type="match status" value="1"/>
</dbReference>
<sequence length="430" mass="48301">MTNRFPVLHKRNYGTDSCNENRARCYEEDVKNYESEKEQEIEECTDEENTDTYLINKTRNEVIRILEPCTVERCLEALPKFNEYGKKIHYLYRNLLFRRIIHPIDVLIRTEAVALSGSDLHYYETGGQSYPGMTLGHDASGIVQEVGCSITKFRPGDRVVVESGLACGICDYCKKGCYNICNNLIFNGFLRKYQVHPADLCHKIPTDVDMIEATLTQTLALGCQACFKAQVLPTTNVLIIGAGPTAISAALCARAIGVGNICVASTIKEPLETIEKTFHFKCMHYDADMQYCMILECLYSALHDWPDAVINCAVSEKSMNLSVMALKPCGICILAECDAECACFNAMDVLMKNLKLIPSFRSINMFPTALQLIDGGKAPIGRLVANVFQWRKVELAFRKALHESNIGNKKVVIRCAEEDKDIYKKEDCKT</sequence>
<evidence type="ECO:0000256" key="2">
    <source>
        <dbReference type="ARBA" id="ARBA00008072"/>
    </source>
</evidence>
<dbReference type="SUPFAM" id="SSF50129">
    <property type="entry name" value="GroES-like"/>
    <property type="match status" value="1"/>
</dbReference>
<dbReference type="GO" id="GO:0046872">
    <property type="term" value="F:metal ion binding"/>
    <property type="evidence" value="ECO:0007669"/>
    <property type="project" value="UniProtKB-KW"/>
</dbReference>
<dbReference type="Pfam" id="PF08240">
    <property type="entry name" value="ADH_N"/>
    <property type="match status" value="1"/>
</dbReference>
<dbReference type="InterPro" id="IPR011032">
    <property type="entry name" value="GroES-like_sf"/>
</dbReference>
<comment type="similarity">
    <text evidence="2">Belongs to the zinc-containing alcohol dehydrogenase family.</text>
</comment>
<dbReference type="Gene3D" id="3.90.180.10">
    <property type="entry name" value="Medium-chain alcohol dehydrogenases, catalytic domain"/>
    <property type="match status" value="1"/>
</dbReference>
<proteinExistence type="inferred from homology"/>
<feature type="coiled-coil region" evidence="6">
    <location>
        <begin position="23"/>
        <end position="50"/>
    </location>
</feature>
<dbReference type="InterPro" id="IPR013154">
    <property type="entry name" value="ADH-like_N"/>
</dbReference>
<reference evidence="8" key="1">
    <citation type="journal article" date="2014" name="BMC Genomics">
        <title>Characterizing the developmental transcriptome of the oriental fruit fly, Bactrocera dorsalis (Diptera: Tephritidae) through comparative genomic analysis with Drosophila melanogaster utilizing modENCODE datasets.</title>
        <authorList>
            <person name="Geib S.M."/>
            <person name="Calla B."/>
            <person name="Hall B."/>
            <person name="Hou S."/>
            <person name="Manoukis N.C."/>
        </authorList>
    </citation>
    <scope>NUCLEOTIDE SEQUENCE</scope>
    <source>
        <strain evidence="8">Punador</strain>
    </source>
</reference>
<keyword evidence="4" id="KW-0862">Zinc</keyword>
<dbReference type="EMBL" id="GAKP01016274">
    <property type="protein sequence ID" value="JAC42678.1"/>
    <property type="molecule type" value="Transcribed_RNA"/>
</dbReference>